<evidence type="ECO:0000256" key="6">
    <source>
        <dbReference type="ARBA" id="ARBA00023237"/>
    </source>
</evidence>
<evidence type="ECO:0000313" key="10">
    <source>
        <dbReference type="Proteomes" id="UP000022141"/>
    </source>
</evidence>
<evidence type="ECO:0000256" key="2">
    <source>
        <dbReference type="ARBA" id="ARBA00022452"/>
    </source>
</evidence>
<evidence type="ECO:0000259" key="8">
    <source>
        <dbReference type="Pfam" id="PF01103"/>
    </source>
</evidence>
<keyword evidence="4 7" id="KW-0732">Signal</keyword>
<evidence type="ECO:0000256" key="1">
    <source>
        <dbReference type="ARBA" id="ARBA00004370"/>
    </source>
</evidence>
<dbReference type="GO" id="GO:0019867">
    <property type="term" value="C:outer membrane"/>
    <property type="evidence" value="ECO:0007669"/>
    <property type="project" value="InterPro"/>
</dbReference>
<accession>A0A011QC44</accession>
<dbReference type="STRING" id="1454004.AW11_02905"/>
<organism evidence="9 10">
    <name type="scientific">Accumulibacter regalis</name>
    <dbReference type="NCBI Taxonomy" id="522306"/>
    <lineage>
        <taxon>Bacteria</taxon>
        <taxon>Pseudomonadati</taxon>
        <taxon>Pseudomonadota</taxon>
        <taxon>Betaproteobacteria</taxon>
        <taxon>Candidatus Accumulibacter</taxon>
    </lineage>
</organism>
<dbReference type="eggNOG" id="COG0729">
    <property type="taxonomic scope" value="Bacteria"/>
</dbReference>
<dbReference type="InterPro" id="IPR000184">
    <property type="entry name" value="Bac_surfAg_D15"/>
</dbReference>
<evidence type="ECO:0000256" key="3">
    <source>
        <dbReference type="ARBA" id="ARBA00022692"/>
    </source>
</evidence>
<reference evidence="9" key="1">
    <citation type="submission" date="2014-02" db="EMBL/GenBank/DDBJ databases">
        <title>Expanding our view of genomic diversity in Candidatus Accumulibacter clades.</title>
        <authorList>
            <person name="Skennerton C.T."/>
            <person name="Barr J.J."/>
            <person name="Slater F.R."/>
            <person name="Bond P.L."/>
            <person name="Tyson G.W."/>
        </authorList>
    </citation>
    <scope>NUCLEOTIDE SEQUENCE [LARGE SCALE GENOMIC DNA]</scope>
</reference>
<gene>
    <name evidence="9" type="primary">tama</name>
    <name evidence="9" type="ORF">AW11_02905</name>
</gene>
<keyword evidence="5" id="KW-0472">Membrane</keyword>
<keyword evidence="10" id="KW-1185">Reference proteome</keyword>
<feature type="chain" id="PRO_5001463236" evidence="7">
    <location>
        <begin position="19"/>
        <end position="569"/>
    </location>
</feature>
<feature type="signal peptide" evidence="7">
    <location>
        <begin position="1"/>
        <end position="18"/>
    </location>
</feature>
<dbReference type="Pfam" id="PF01103">
    <property type="entry name" value="Omp85"/>
    <property type="match status" value="1"/>
</dbReference>
<keyword evidence="2" id="KW-1134">Transmembrane beta strand</keyword>
<protein>
    <submittedName>
        <fullName evidence="9">Autotransporter assembly factor TamA</fullName>
    </submittedName>
</protein>
<evidence type="ECO:0000256" key="5">
    <source>
        <dbReference type="ARBA" id="ARBA00023136"/>
    </source>
</evidence>
<dbReference type="PANTHER" id="PTHR12815:SF47">
    <property type="entry name" value="TRANSLOCATION AND ASSEMBLY MODULE SUBUNIT TAMA"/>
    <property type="match status" value="1"/>
</dbReference>
<comment type="subcellular location">
    <subcellularLocation>
        <location evidence="1">Membrane</location>
    </subcellularLocation>
</comment>
<keyword evidence="6" id="KW-0998">Cell outer membrane</keyword>
<dbReference type="PATRIC" id="fig|1454004.3.peg.2998"/>
<dbReference type="PANTHER" id="PTHR12815">
    <property type="entry name" value="SORTING AND ASSEMBLY MACHINERY SAMM50 PROTEIN FAMILY MEMBER"/>
    <property type="match status" value="1"/>
</dbReference>
<sequence length="569" mass="61811">MHKPVVLAALLLALPVAAAVPQLQAPEDVRQLLTDYLELGDVADAPAEAAFERRMRREVPALLATEGYFSPQVVVTGSDDTLLVDVDPGVRSTVGGVRIEIVGAVDEARREALRQGWKLKSGQPFRQADWDDAKQSLLADLLAVDFAGGRLQDSTAEVDPAAHSVDLHVVVAAGPPYSFGELKISGLKRYEPALIERYNRTVEAGKPYREDRLLALQTALQDTPYFGSVTVSLERSKDGDSPPVDADGRVSAPVLVHVRERAPYQVSLGAGYSTNTGARVEANYRSSDLFGRAWELHTGVRIEQLRQTAYADVFFPPDDRRRRDGVGMAFQSSDIENLALESFSVGATRVQQRGSVEQRLGLNWQEEKQTPKGSPTTTNQALTAQAGWTWRHARDPLDPSEGIALQFQLGGASKQLLSDQNFLRTYFRYAQGVPLGASDGLLLRAELGATLAPSSNGIPQDFLFRTGGSNSVRGYAYQSLGVQQGEAVVGGRYLMTMSAEYTHWITPSWGAAAFVDAGDAQDSRDAFDLAVGYGLGARWKSPVGPLGLDLAYGQRDGKLRFDFSLAVPF</sequence>
<dbReference type="EMBL" id="JEMY01000040">
    <property type="protein sequence ID" value="EXI86827.1"/>
    <property type="molecule type" value="Genomic_DNA"/>
</dbReference>
<dbReference type="InterPro" id="IPR039910">
    <property type="entry name" value="D15-like"/>
</dbReference>
<keyword evidence="3" id="KW-0812">Transmembrane</keyword>
<name>A0A011QC44_ACCRE</name>
<dbReference type="Gene3D" id="2.40.160.50">
    <property type="entry name" value="membrane protein fhac: a member of the omp85/tpsb transporter family"/>
    <property type="match status" value="1"/>
</dbReference>
<evidence type="ECO:0000256" key="7">
    <source>
        <dbReference type="SAM" id="SignalP"/>
    </source>
</evidence>
<comment type="caution">
    <text evidence="9">The sequence shown here is derived from an EMBL/GenBank/DDBJ whole genome shotgun (WGS) entry which is preliminary data.</text>
</comment>
<proteinExistence type="predicted"/>
<evidence type="ECO:0000313" key="9">
    <source>
        <dbReference type="EMBL" id="EXI86827.1"/>
    </source>
</evidence>
<dbReference type="Gene3D" id="3.10.20.310">
    <property type="entry name" value="membrane protein fhac"/>
    <property type="match status" value="2"/>
</dbReference>
<dbReference type="Proteomes" id="UP000022141">
    <property type="component" value="Unassembled WGS sequence"/>
</dbReference>
<feature type="domain" description="Bacterial surface antigen (D15)" evidence="8">
    <location>
        <begin position="264"/>
        <end position="565"/>
    </location>
</feature>
<evidence type="ECO:0000256" key="4">
    <source>
        <dbReference type="ARBA" id="ARBA00022729"/>
    </source>
</evidence>
<dbReference type="AlphaFoldDB" id="A0A011QC44"/>